<dbReference type="AlphaFoldDB" id="A0AAJ0GJ38"/>
<protein>
    <submittedName>
        <fullName evidence="1">Uncharacterized protein</fullName>
    </submittedName>
</protein>
<sequence length="453" mass="51446">MSPNGLAAAVSGMTLANKPVATDFPKFMQLPAEMRDLIFSFLLQGSKVTGPVWRERNGIDMPESSEWSNRATSNAHTYQWETNILLANHDISGAALKVLRLLNTFIKFTWTYRDPQFCFDPHAYHVPIVTENQVDFSVFPHYCIALHLRHRDCSEDEPENAITRSMLILRQDLGSLCRAIRLCCSITHGAGLLMLKDKDDQILRGYTGSNPESKFKLCISLHQMHGRRSIVQRAKHLLKPLERPLIPALELIEVVTPSEPTLPPGLLMHLCACAGPQRTWLTAWTYDMLDDVVKMKAVADELFMRDQDRAAMFQYSALTNPWASGLLCVARPSRFYTSDASEPLIMLLGLMVDAECTWGFANLTPENFGAAYRFAIAASTMRNVINQFEGCNRMYNDGREDQPLGWDHYHGVRHLRNLVSLERICRREPEADIDLIGIIREFKLLVKHNPDDE</sequence>
<reference evidence="1" key="1">
    <citation type="submission" date="2023-04" db="EMBL/GenBank/DDBJ databases">
        <title>Black Yeasts Isolated from many extreme environments.</title>
        <authorList>
            <person name="Coleine C."/>
            <person name="Stajich J.E."/>
            <person name="Selbmann L."/>
        </authorList>
    </citation>
    <scope>NUCLEOTIDE SEQUENCE</scope>
    <source>
        <strain evidence="1">CCFEE 5312</strain>
    </source>
</reference>
<organism evidence="1 2">
    <name type="scientific">Extremus antarcticus</name>
    <dbReference type="NCBI Taxonomy" id="702011"/>
    <lineage>
        <taxon>Eukaryota</taxon>
        <taxon>Fungi</taxon>
        <taxon>Dikarya</taxon>
        <taxon>Ascomycota</taxon>
        <taxon>Pezizomycotina</taxon>
        <taxon>Dothideomycetes</taxon>
        <taxon>Dothideomycetidae</taxon>
        <taxon>Mycosphaerellales</taxon>
        <taxon>Extremaceae</taxon>
        <taxon>Extremus</taxon>
    </lineage>
</organism>
<accession>A0AAJ0GJ38</accession>
<comment type="caution">
    <text evidence="1">The sequence shown here is derived from an EMBL/GenBank/DDBJ whole genome shotgun (WGS) entry which is preliminary data.</text>
</comment>
<gene>
    <name evidence="1" type="ORF">LTR09_000161</name>
</gene>
<dbReference type="EMBL" id="JAWDJX010000001">
    <property type="protein sequence ID" value="KAK3058597.1"/>
    <property type="molecule type" value="Genomic_DNA"/>
</dbReference>
<evidence type="ECO:0000313" key="1">
    <source>
        <dbReference type="EMBL" id="KAK3058597.1"/>
    </source>
</evidence>
<evidence type="ECO:0000313" key="2">
    <source>
        <dbReference type="Proteomes" id="UP001271007"/>
    </source>
</evidence>
<name>A0AAJ0GJ38_9PEZI</name>
<proteinExistence type="predicted"/>
<keyword evidence="2" id="KW-1185">Reference proteome</keyword>
<dbReference type="Proteomes" id="UP001271007">
    <property type="component" value="Unassembled WGS sequence"/>
</dbReference>